<dbReference type="AlphaFoldDB" id="A0AAD4QU54"/>
<dbReference type="Proteomes" id="UP001201812">
    <property type="component" value="Unassembled WGS sequence"/>
</dbReference>
<name>A0AAD4QU54_9BILA</name>
<organism evidence="1 2">
    <name type="scientific">Ditylenchus destructor</name>
    <dbReference type="NCBI Taxonomy" id="166010"/>
    <lineage>
        <taxon>Eukaryota</taxon>
        <taxon>Metazoa</taxon>
        <taxon>Ecdysozoa</taxon>
        <taxon>Nematoda</taxon>
        <taxon>Chromadorea</taxon>
        <taxon>Rhabditida</taxon>
        <taxon>Tylenchina</taxon>
        <taxon>Tylenchomorpha</taxon>
        <taxon>Sphaerularioidea</taxon>
        <taxon>Anguinidae</taxon>
        <taxon>Anguininae</taxon>
        <taxon>Ditylenchus</taxon>
    </lineage>
</organism>
<proteinExistence type="predicted"/>
<evidence type="ECO:0000313" key="2">
    <source>
        <dbReference type="Proteomes" id="UP001201812"/>
    </source>
</evidence>
<evidence type="ECO:0008006" key="3">
    <source>
        <dbReference type="Google" id="ProtNLM"/>
    </source>
</evidence>
<dbReference type="InterPro" id="IPR036465">
    <property type="entry name" value="vWFA_dom_sf"/>
</dbReference>
<dbReference type="SUPFAM" id="SSF53300">
    <property type="entry name" value="vWA-like"/>
    <property type="match status" value="1"/>
</dbReference>
<protein>
    <recommendedName>
        <fullName evidence="3">VWFA domain-containing protein</fullName>
    </recommendedName>
</protein>
<dbReference type="EMBL" id="JAKKPZ010000397">
    <property type="protein sequence ID" value="KAI1695512.1"/>
    <property type="molecule type" value="Genomic_DNA"/>
</dbReference>
<gene>
    <name evidence="1" type="ORF">DdX_19544</name>
</gene>
<dbReference type="Gene3D" id="3.40.50.410">
    <property type="entry name" value="von Willebrand factor, type A domain"/>
    <property type="match status" value="1"/>
</dbReference>
<sequence>MSRAVELREASVAKMFKVLSASRNVQLCFLVDATASMAKYINEVRDSIFKIVDKLTEEHVTFAGHSTVFFI</sequence>
<evidence type="ECO:0000313" key="1">
    <source>
        <dbReference type="EMBL" id="KAI1695512.1"/>
    </source>
</evidence>
<reference evidence="1" key="1">
    <citation type="submission" date="2022-01" db="EMBL/GenBank/DDBJ databases">
        <title>Genome Sequence Resource for Two Populations of Ditylenchus destructor, the Migratory Endoparasitic Phytonematode.</title>
        <authorList>
            <person name="Zhang H."/>
            <person name="Lin R."/>
            <person name="Xie B."/>
        </authorList>
    </citation>
    <scope>NUCLEOTIDE SEQUENCE</scope>
    <source>
        <strain evidence="1">BazhouSP</strain>
    </source>
</reference>
<accession>A0AAD4QU54</accession>
<keyword evidence="2" id="KW-1185">Reference proteome</keyword>
<comment type="caution">
    <text evidence="1">The sequence shown here is derived from an EMBL/GenBank/DDBJ whole genome shotgun (WGS) entry which is preliminary data.</text>
</comment>